<keyword evidence="6" id="KW-1185">Reference proteome</keyword>
<name>A0A0D3JE23_EMIH1</name>
<dbReference type="Pfam" id="PF00089">
    <property type="entry name" value="Trypsin"/>
    <property type="match status" value="1"/>
</dbReference>
<sequence>MREIYALSPPLPTVPSHQGEVQTDTRTKDFFAYVKTEFDGKHDQVWDDVTSELVTEHGIVQVGMFGTLPLATMRELIAEKGGKGSWAATIECLSRQEFATPPPAVPVGKGADVRTVLVIDRGFEQALDLESRAPVPSYKGRRLAEDDDNKRRLSIYPSGAPYTPNDDRSEVLYPNNLYWGWSTLVSTGNRVSPWCSGTMISPTVLLTAAHCVAAGGSADWADGTNWLTQPQICVRDAQRTTPTAADPTEENCVSNGGILATWRKMTTFVKWTRDWDSDWDVAWITLTAPVGYTSGWKGIRTDSVPYPAGTILNVAGYGGDCPAGGDCSDHIKTMGCPIESSCTNNERYYYKCDTIGGGFNSATCGPFNRAVRIRPNMLAAMCSTTDDMLCF</sequence>
<dbReference type="SUPFAM" id="SSF50494">
    <property type="entry name" value="Trypsin-like serine proteases"/>
    <property type="match status" value="1"/>
</dbReference>
<dbReference type="InterPro" id="IPR018114">
    <property type="entry name" value="TRYPSIN_HIS"/>
</dbReference>
<feature type="region of interest" description="Disordered" evidence="3">
    <location>
        <begin position="138"/>
        <end position="161"/>
    </location>
</feature>
<evidence type="ECO:0000256" key="3">
    <source>
        <dbReference type="SAM" id="MobiDB-lite"/>
    </source>
</evidence>
<organism evidence="5 6">
    <name type="scientific">Emiliania huxleyi (strain CCMP1516)</name>
    <dbReference type="NCBI Taxonomy" id="280463"/>
    <lineage>
        <taxon>Eukaryota</taxon>
        <taxon>Haptista</taxon>
        <taxon>Haptophyta</taxon>
        <taxon>Prymnesiophyceae</taxon>
        <taxon>Isochrysidales</taxon>
        <taxon>Noelaerhabdaceae</taxon>
        <taxon>Emiliania</taxon>
    </lineage>
</organism>
<keyword evidence="2" id="KW-0732">Signal</keyword>
<dbReference type="GO" id="GO:0006508">
    <property type="term" value="P:proteolysis"/>
    <property type="evidence" value="ECO:0007669"/>
    <property type="project" value="InterPro"/>
</dbReference>
<comment type="similarity">
    <text evidence="1">Belongs to the peptidase S1 family.</text>
</comment>
<proteinExistence type="inferred from homology"/>
<dbReference type="PaxDb" id="2903-EOD21758"/>
<dbReference type="Proteomes" id="UP000013827">
    <property type="component" value="Unassembled WGS sequence"/>
</dbReference>
<reference evidence="5" key="2">
    <citation type="submission" date="2024-10" db="UniProtKB">
        <authorList>
            <consortium name="EnsemblProtists"/>
        </authorList>
    </citation>
    <scope>IDENTIFICATION</scope>
</reference>
<dbReference type="InterPro" id="IPR043504">
    <property type="entry name" value="Peptidase_S1_PA_chymotrypsin"/>
</dbReference>
<dbReference type="PANTHER" id="PTHR15462">
    <property type="entry name" value="SERINE PROTEASE"/>
    <property type="match status" value="1"/>
</dbReference>
<evidence type="ECO:0000313" key="5">
    <source>
        <dbReference type="EnsemblProtists" id="EOD21758"/>
    </source>
</evidence>
<dbReference type="InterPro" id="IPR009003">
    <property type="entry name" value="Peptidase_S1_PA"/>
</dbReference>
<reference evidence="6" key="1">
    <citation type="journal article" date="2013" name="Nature">
        <title>Pan genome of the phytoplankton Emiliania underpins its global distribution.</title>
        <authorList>
            <person name="Read B.A."/>
            <person name="Kegel J."/>
            <person name="Klute M.J."/>
            <person name="Kuo A."/>
            <person name="Lefebvre S.C."/>
            <person name="Maumus F."/>
            <person name="Mayer C."/>
            <person name="Miller J."/>
            <person name="Monier A."/>
            <person name="Salamov A."/>
            <person name="Young J."/>
            <person name="Aguilar M."/>
            <person name="Claverie J.M."/>
            <person name="Frickenhaus S."/>
            <person name="Gonzalez K."/>
            <person name="Herman E.K."/>
            <person name="Lin Y.C."/>
            <person name="Napier J."/>
            <person name="Ogata H."/>
            <person name="Sarno A.F."/>
            <person name="Shmutz J."/>
            <person name="Schroeder D."/>
            <person name="de Vargas C."/>
            <person name="Verret F."/>
            <person name="von Dassow P."/>
            <person name="Valentin K."/>
            <person name="Van de Peer Y."/>
            <person name="Wheeler G."/>
            <person name="Dacks J.B."/>
            <person name="Delwiche C.F."/>
            <person name="Dyhrman S.T."/>
            <person name="Glockner G."/>
            <person name="John U."/>
            <person name="Richards T."/>
            <person name="Worden A.Z."/>
            <person name="Zhang X."/>
            <person name="Grigoriev I.V."/>
            <person name="Allen A.E."/>
            <person name="Bidle K."/>
            <person name="Borodovsky M."/>
            <person name="Bowler C."/>
            <person name="Brownlee C."/>
            <person name="Cock J.M."/>
            <person name="Elias M."/>
            <person name="Gladyshev V.N."/>
            <person name="Groth M."/>
            <person name="Guda C."/>
            <person name="Hadaegh A."/>
            <person name="Iglesias-Rodriguez M.D."/>
            <person name="Jenkins J."/>
            <person name="Jones B.M."/>
            <person name="Lawson T."/>
            <person name="Leese F."/>
            <person name="Lindquist E."/>
            <person name="Lobanov A."/>
            <person name="Lomsadze A."/>
            <person name="Malik S.B."/>
            <person name="Marsh M.E."/>
            <person name="Mackinder L."/>
            <person name="Mock T."/>
            <person name="Mueller-Roeber B."/>
            <person name="Pagarete A."/>
            <person name="Parker M."/>
            <person name="Probert I."/>
            <person name="Quesneville H."/>
            <person name="Raines C."/>
            <person name="Rensing S.A."/>
            <person name="Riano-Pachon D.M."/>
            <person name="Richier S."/>
            <person name="Rokitta S."/>
            <person name="Shiraiwa Y."/>
            <person name="Soanes D.M."/>
            <person name="van der Giezen M."/>
            <person name="Wahlund T.M."/>
            <person name="Williams B."/>
            <person name="Wilson W."/>
            <person name="Wolfe G."/>
            <person name="Wurch L.L."/>
        </authorList>
    </citation>
    <scope>NUCLEOTIDE SEQUENCE</scope>
</reference>
<evidence type="ECO:0000313" key="6">
    <source>
        <dbReference type="Proteomes" id="UP000013827"/>
    </source>
</evidence>
<dbReference type="PROSITE" id="PS00134">
    <property type="entry name" value="TRYPSIN_HIS"/>
    <property type="match status" value="1"/>
</dbReference>
<dbReference type="Gene3D" id="2.40.10.10">
    <property type="entry name" value="Trypsin-like serine proteases"/>
    <property type="match status" value="2"/>
</dbReference>
<evidence type="ECO:0000256" key="2">
    <source>
        <dbReference type="ARBA" id="ARBA00022729"/>
    </source>
</evidence>
<dbReference type="HOGENOM" id="CLU_706833_0_0_1"/>
<evidence type="ECO:0000259" key="4">
    <source>
        <dbReference type="Pfam" id="PF00089"/>
    </source>
</evidence>
<dbReference type="RefSeq" id="XP_005774187.1">
    <property type="nucleotide sequence ID" value="XM_005774130.1"/>
</dbReference>
<dbReference type="KEGG" id="ehx:EMIHUDRAFT_101585"/>
<dbReference type="InterPro" id="IPR001254">
    <property type="entry name" value="Trypsin_dom"/>
</dbReference>
<dbReference type="GeneID" id="17267265"/>
<accession>A0A0D3JE23</accession>
<feature type="domain" description="Peptidase S1" evidence="4">
    <location>
        <begin position="179"/>
        <end position="345"/>
    </location>
</feature>
<dbReference type="InterPro" id="IPR050966">
    <property type="entry name" value="Glutamyl_endopeptidase"/>
</dbReference>
<feature type="compositionally biased region" description="Basic and acidic residues" evidence="3">
    <location>
        <begin position="142"/>
        <end position="151"/>
    </location>
</feature>
<evidence type="ECO:0000256" key="1">
    <source>
        <dbReference type="ARBA" id="ARBA00007664"/>
    </source>
</evidence>
<dbReference type="AlphaFoldDB" id="A0A0D3JE23"/>
<dbReference type="EnsemblProtists" id="EOD21758">
    <property type="protein sequence ID" value="EOD21758"/>
    <property type="gene ID" value="EMIHUDRAFT_101585"/>
</dbReference>
<dbReference type="GO" id="GO:0004252">
    <property type="term" value="F:serine-type endopeptidase activity"/>
    <property type="evidence" value="ECO:0007669"/>
    <property type="project" value="InterPro"/>
</dbReference>
<protein>
    <recommendedName>
        <fullName evidence="4">Peptidase S1 domain-containing protein</fullName>
    </recommendedName>
</protein>
<dbReference type="PANTHER" id="PTHR15462:SF8">
    <property type="entry name" value="SERINE PROTEASE"/>
    <property type="match status" value="1"/>
</dbReference>